<dbReference type="EMBL" id="JAKKPZ010000057">
    <property type="protein sequence ID" value="KAI1705386.1"/>
    <property type="molecule type" value="Genomic_DNA"/>
</dbReference>
<evidence type="ECO:0000313" key="4">
    <source>
        <dbReference type="Proteomes" id="UP001201812"/>
    </source>
</evidence>
<feature type="region of interest" description="Disordered" evidence="1">
    <location>
        <begin position="709"/>
        <end position="783"/>
    </location>
</feature>
<reference evidence="3" key="1">
    <citation type="submission" date="2022-01" db="EMBL/GenBank/DDBJ databases">
        <title>Genome Sequence Resource for Two Populations of Ditylenchus destructor, the Migratory Endoparasitic Phytonematode.</title>
        <authorList>
            <person name="Zhang H."/>
            <person name="Lin R."/>
            <person name="Xie B."/>
        </authorList>
    </citation>
    <scope>NUCLEOTIDE SEQUENCE</scope>
    <source>
        <strain evidence="3">BazhouSP</strain>
    </source>
</reference>
<proteinExistence type="predicted"/>
<protein>
    <recommendedName>
        <fullName evidence="2">Lin-66-like winged helix domain-containing protein</fullName>
    </recommendedName>
</protein>
<comment type="caution">
    <text evidence="3">The sequence shown here is derived from an EMBL/GenBank/DDBJ whole genome shotgun (WGS) entry which is preliminary data.</text>
</comment>
<evidence type="ECO:0000256" key="1">
    <source>
        <dbReference type="SAM" id="MobiDB-lite"/>
    </source>
</evidence>
<feature type="compositionally biased region" description="Polar residues" evidence="1">
    <location>
        <begin position="729"/>
        <end position="762"/>
    </location>
</feature>
<dbReference type="GO" id="GO:0010629">
    <property type="term" value="P:negative regulation of gene expression"/>
    <property type="evidence" value="ECO:0007669"/>
    <property type="project" value="TreeGrafter"/>
</dbReference>
<evidence type="ECO:0000313" key="3">
    <source>
        <dbReference type="EMBL" id="KAI1705386.1"/>
    </source>
</evidence>
<sequence length="801" mass="86243">MDNSSAAVNTAGSVPLPPLFPNFSPFPITNNLLRGTGQLTWLSPKAGLITCSKPVPATVSFQLKDFCDAGVTDLTSVLRVGFRLAFHAVAASDSNDWIANHVAPIGDSDPTLHGLNDNKELDLEAIETNLGGAGAHKSHNKDPYSLEMEVHSLSFLLSIFHKNCVHFIPLSTLHSRISNSGKEELYRYIGSSSLKRRQFIERRSYIFHIAENDVVFLQPPEIYTAVCLLSGYLLAHGGVTSSDALFGFFNNCATIPPVLKESISKNRQNFMHLLARHPFAFAPFPSQFYVAVRRNLPYFDYTTYIKKNFPACVYPRSNQATPAYIPPARPNNIMASGPFHSFDATTGPQNDAMPNGSASLFGPTTPMTPLFHDDNRFGNAPAAPNGNGTGMLRHGSQSAVWPNEIGYFDNHGVGHQPPPQAPLFNGSSHNNGGGHVQGHIPIVGGNGPPMGGRSASFNVPQNGTHVEPLLKFDLLKRPSDLGLIHNGTSSSIGPGGMLSIPLAPRKMGQIVLVETGMQTDKNLWGEQANTNSARAERVERAVGPDSPVCQCKCTCQKSAQETNQVQTTKEQEPKSIQANPKISSRAYGLASFDSSPTLPPFLPTGIDNSVLPGFQPPVAAIQNKNMSPDFSSNGLTHSAMDAIIASNIRQRSISVQDQAIFNQQNQAKVQPQRPLFSAGFGGPLIGAGNGDGFGQYRLGSDSFFTSIGFPMPQHSASQSPNSMHGAGNHTANSSPNRGSCTPPSNLNQWAEFQNNQSQKISGNSAESNPSEPPASSSSSSERLFNPFDKVLPFELHTQLKL</sequence>
<dbReference type="Pfam" id="PF26288">
    <property type="entry name" value="WHD_lin-66"/>
    <property type="match status" value="1"/>
</dbReference>
<gene>
    <name evidence="3" type="ORF">DdX_13701</name>
</gene>
<feature type="compositionally biased region" description="Low complexity" evidence="1">
    <location>
        <begin position="763"/>
        <end position="781"/>
    </location>
</feature>
<dbReference type="PANTHER" id="PTHR36949">
    <property type="entry name" value="PROTEIN CBR-LIN-66"/>
    <property type="match status" value="1"/>
</dbReference>
<dbReference type="AlphaFoldDB" id="A0AAD4MT91"/>
<organism evidence="3 4">
    <name type="scientific">Ditylenchus destructor</name>
    <dbReference type="NCBI Taxonomy" id="166010"/>
    <lineage>
        <taxon>Eukaryota</taxon>
        <taxon>Metazoa</taxon>
        <taxon>Ecdysozoa</taxon>
        <taxon>Nematoda</taxon>
        <taxon>Chromadorea</taxon>
        <taxon>Rhabditida</taxon>
        <taxon>Tylenchina</taxon>
        <taxon>Tylenchomorpha</taxon>
        <taxon>Sphaerularioidea</taxon>
        <taxon>Anguinidae</taxon>
        <taxon>Anguininae</taxon>
        <taxon>Ditylenchus</taxon>
    </lineage>
</organism>
<dbReference type="GO" id="GO:0005737">
    <property type="term" value="C:cytoplasm"/>
    <property type="evidence" value="ECO:0007669"/>
    <property type="project" value="TreeGrafter"/>
</dbReference>
<dbReference type="Proteomes" id="UP001201812">
    <property type="component" value="Unassembled WGS sequence"/>
</dbReference>
<dbReference type="InterPro" id="IPR058991">
    <property type="entry name" value="Lin-66-like_WHD"/>
</dbReference>
<accession>A0AAD4MT91</accession>
<feature type="domain" description="Lin-66-like winged helix" evidence="2">
    <location>
        <begin position="136"/>
        <end position="219"/>
    </location>
</feature>
<keyword evidence="4" id="KW-1185">Reference proteome</keyword>
<name>A0AAD4MT91_9BILA</name>
<evidence type="ECO:0000259" key="2">
    <source>
        <dbReference type="Pfam" id="PF26288"/>
    </source>
</evidence>
<dbReference type="PANTHER" id="PTHR36949:SF1">
    <property type="entry name" value="ANAPHASE-PROMOTING COMPLEX SUBUNIT 1-RELATED"/>
    <property type="match status" value="1"/>
</dbReference>